<feature type="domain" description="PIN" evidence="1">
    <location>
        <begin position="19"/>
        <end position="176"/>
    </location>
</feature>
<reference evidence="2 3" key="1">
    <citation type="journal article" date="2021" name="Int. J. Syst. Evol. Microbiol.">
        <title>Faecalibacter bovis sp. nov., isolated from cow faeces.</title>
        <authorList>
            <person name="Li F."/>
            <person name="Zhao W."/>
            <person name="Hong Q."/>
            <person name="Shao Q."/>
            <person name="Song J."/>
            <person name="Yang S."/>
        </authorList>
    </citation>
    <scope>NUCLEOTIDE SEQUENCE [LARGE SCALE GENOMIC DNA]</scope>
    <source>
        <strain evidence="2 3">ZY171143</strain>
    </source>
</reference>
<dbReference type="Pfam" id="PF01850">
    <property type="entry name" value="PIN"/>
    <property type="match status" value="1"/>
</dbReference>
<gene>
    <name evidence="2" type="ORF">J9309_00845</name>
</gene>
<dbReference type="Gene3D" id="3.40.50.1010">
    <property type="entry name" value="5'-nuclease"/>
    <property type="match status" value="1"/>
</dbReference>
<dbReference type="EMBL" id="CP072842">
    <property type="protein sequence ID" value="QTV05929.1"/>
    <property type="molecule type" value="Genomic_DNA"/>
</dbReference>
<dbReference type="InterPro" id="IPR029060">
    <property type="entry name" value="PIN-like_dom_sf"/>
</dbReference>
<name>A0ABX7XDK9_9FLAO</name>
<dbReference type="Proteomes" id="UP000672011">
    <property type="component" value="Chromosome"/>
</dbReference>
<evidence type="ECO:0000313" key="3">
    <source>
        <dbReference type="Proteomes" id="UP000672011"/>
    </source>
</evidence>
<proteinExistence type="predicted"/>
<keyword evidence="3" id="KW-1185">Reference proteome</keyword>
<evidence type="ECO:0000313" key="2">
    <source>
        <dbReference type="EMBL" id="QTV05929.1"/>
    </source>
</evidence>
<sequence>MPYKYSKTQNARPKDGAFYFLDANIWIKILTPKSKPSFKDKNYITFVEKIQDNSKCKIVVTALVLSEVINRILRDVHMEKFLLKMKRQDPNYIPPKDFYKAVFRKSSDFKRAYVMLCDEIRDMHDTLYLVSDELGEKFKLKHILKDLPTHLDFNDHYYYQICKANNYILITDDKDFWVEDVEVMTESDTLFNRFLQVNIPK</sequence>
<dbReference type="SUPFAM" id="SSF88723">
    <property type="entry name" value="PIN domain-like"/>
    <property type="match status" value="1"/>
</dbReference>
<protein>
    <submittedName>
        <fullName evidence="2">PIN domain-containing protein</fullName>
    </submittedName>
</protein>
<dbReference type="InterPro" id="IPR002716">
    <property type="entry name" value="PIN_dom"/>
</dbReference>
<accession>A0ABX7XDK9</accession>
<organism evidence="2 3">
    <name type="scientific">Faecalibacter bovis</name>
    <dbReference type="NCBI Taxonomy" id="2898187"/>
    <lineage>
        <taxon>Bacteria</taxon>
        <taxon>Pseudomonadati</taxon>
        <taxon>Bacteroidota</taxon>
        <taxon>Flavobacteriia</taxon>
        <taxon>Flavobacteriales</taxon>
        <taxon>Weeksellaceae</taxon>
        <taxon>Faecalibacter</taxon>
    </lineage>
</organism>
<reference evidence="3" key="2">
    <citation type="submission" date="2021-04" db="EMBL/GenBank/DDBJ databases">
        <title>Taxonomy of Flavobacteriaceae bacterium ZY171143.</title>
        <authorList>
            <person name="Li F."/>
        </authorList>
    </citation>
    <scope>NUCLEOTIDE SEQUENCE [LARGE SCALE GENOMIC DNA]</scope>
    <source>
        <strain evidence="3">ZY171143</strain>
    </source>
</reference>
<dbReference type="RefSeq" id="WP_230476572.1">
    <property type="nucleotide sequence ID" value="NZ_CP072842.1"/>
</dbReference>
<evidence type="ECO:0000259" key="1">
    <source>
        <dbReference type="Pfam" id="PF01850"/>
    </source>
</evidence>